<sequence>MKTSALVLAVCAAVAGALPSHHFVNTTTVANATAGANTTLVTVNKTTGIAPPVFSNDTSLGGVNTTHLGHNGTQFAHNRTHLPFPVPHRFQTRVKALSDAVLRRYM</sequence>
<keyword evidence="1" id="KW-0732">Signal</keyword>
<name>A0A9P8TRD9_9HYPO</name>
<proteinExistence type="predicted"/>
<gene>
    <name evidence="2" type="ORF">Trco_008351</name>
</gene>
<evidence type="ECO:0000313" key="3">
    <source>
        <dbReference type="Proteomes" id="UP000827724"/>
    </source>
</evidence>
<dbReference type="EMBL" id="JAIWOZ010000007">
    <property type="protein sequence ID" value="KAH6603576.1"/>
    <property type="molecule type" value="Genomic_DNA"/>
</dbReference>
<reference evidence="2" key="1">
    <citation type="submission" date="2021-08" db="EMBL/GenBank/DDBJ databases">
        <title>Chromosome-Level Trichoderma cornu-damae using Hi-C Data.</title>
        <authorList>
            <person name="Kim C.S."/>
        </authorList>
    </citation>
    <scope>NUCLEOTIDE SEQUENCE</scope>
    <source>
        <strain evidence="2">KA19-0412C</strain>
    </source>
</reference>
<organism evidence="2 3">
    <name type="scientific">Trichoderma cornu-damae</name>
    <dbReference type="NCBI Taxonomy" id="654480"/>
    <lineage>
        <taxon>Eukaryota</taxon>
        <taxon>Fungi</taxon>
        <taxon>Dikarya</taxon>
        <taxon>Ascomycota</taxon>
        <taxon>Pezizomycotina</taxon>
        <taxon>Sordariomycetes</taxon>
        <taxon>Hypocreomycetidae</taxon>
        <taxon>Hypocreales</taxon>
        <taxon>Hypocreaceae</taxon>
        <taxon>Trichoderma</taxon>
    </lineage>
</organism>
<accession>A0A9P8TRD9</accession>
<feature type="chain" id="PRO_5040503983" evidence="1">
    <location>
        <begin position="18"/>
        <end position="106"/>
    </location>
</feature>
<feature type="signal peptide" evidence="1">
    <location>
        <begin position="1"/>
        <end position="17"/>
    </location>
</feature>
<evidence type="ECO:0000313" key="2">
    <source>
        <dbReference type="EMBL" id="KAH6603576.1"/>
    </source>
</evidence>
<dbReference type="Proteomes" id="UP000827724">
    <property type="component" value="Unassembled WGS sequence"/>
</dbReference>
<evidence type="ECO:0000256" key="1">
    <source>
        <dbReference type="SAM" id="SignalP"/>
    </source>
</evidence>
<keyword evidence="3" id="KW-1185">Reference proteome</keyword>
<comment type="caution">
    <text evidence="2">The sequence shown here is derived from an EMBL/GenBank/DDBJ whole genome shotgun (WGS) entry which is preliminary data.</text>
</comment>
<protein>
    <submittedName>
        <fullName evidence="2">Uncharacterized protein</fullName>
    </submittedName>
</protein>
<dbReference type="AlphaFoldDB" id="A0A9P8TRD9"/>